<feature type="region of interest" description="Disordered" evidence="1">
    <location>
        <begin position="145"/>
        <end position="311"/>
    </location>
</feature>
<evidence type="ECO:0000313" key="4">
    <source>
        <dbReference type="RefSeq" id="XP_026685236.1"/>
    </source>
</evidence>
<feature type="region of interest" description="Disordered" evidence="1">
    <location>
        <begin position="371"/>
        <end position="391"/>
    </location>
</feature>
<dbReference type="Pfam" id="PF16027">
    <property type="entry name" value="DUF4786"/>
    <property type="match status" value="1"/>
</dbReference>
<feature type="compositionally biased region" description="Basic residues" evidence="1">
    <location>
        <begin position="155"/>
        <end position="169"/>
    </location>
</feature>
<feature type="compositionally biased region" description="Basic residues" evidence="1">
    <location>
        <begin position="215"/>
        <end position="229"/>
    </location>
</feature>
<feature type="signal peptide" evidence="2">
    <location>
        <begin position="1"/>
        <end position="30"/>
    </location>
</feature>
<dbReference type="KEGG" id="dci:103517287"/>
<feature type="compositionally biased region" description="Basic and acidic residues" evidence="1">
    <location>
        <begin position="230"/>
        <end position="287"/>
    </location>
</feature>
<dbReference type="Proteomes" id="UP000079169">
    <property type="component" value="Unplaced"/>
</dbReference>
<dbReference type="RefSeq" id="XP_026685236.1">
    <property type="nucleotide sequence ID" value="XM_026829435.1"/>
</dbReference>
<evidence type="ECO:0000313" key="3">
    <source>
        <dbReference type="Proteomes" id="UP000079169"/>
    </source>
</evidence>
<dbReference type="InterPro" id="IPR031983">
    <property type="entry name" value="DUF4786"/>
</dbReference>
<feature type="region of interest" description="Disordered" evidence="1">
    <location>
        <begin position="34"/>
        <end position="55"/>
    </location>
</feature>
<feature type="compositionally biased region" description="Polar residues" evidence="1">
    <location>
        <begin position="198"/>
        <end position="214"/>
    </location>
</feature>
<keyword evidence="3" id="KW-1185">Reference proteome</keyword>
<accession>A0A3Q0J9X6</accession>
<feature type="compositionally biased region" description="Polar residues" evidence="1">
    <location>
        <begin position="34"/>
        <end position="47"/>
    </location>
</feature>
<evidence type="ECO:0000256" key="1">
    <source>
        <dbReference type="SAM" id="MobiDB-lite"/>
    </source>
</evidence>
<organism evidence="3 4">
    <name type="scientific">Diaphorina citri</name>
    <name type="common">Asian citrus psyllid</name>
    <dbReference type="NCBI Taxonomy" id="121845"/>
    <lineage>
        <taxon>Eukaryota</taxon>
        <taxon>Metazoa</taxon>
        <taxon>Ecdysozoa</taxon>
        <taxon>Arthropoda</taxon>
        <taxon>Hexapoda</taxon>
        <taxon>Insecta</taxon>
        <taxon>Pterygota</taxon>
        <taxon>Neoptera</taxon>
        <taxon>Paraneoptera</taxon>
        <taxon>Hemiptera</taxon>
        <taxon>Sternorrhyncha</taxon>
        <taxon>Psylloidea</taxon>
        <taxon>Psyllidae</taxon>
        <taxon>Diaphorininae</taxon>
        <taxon>Diaphorina</taxon>
    </lineage>
</organism>
<evidence type="ECO:0000256" key="2">
    <source>
        <dbReference type="SAM" id="SignalP"/>
    </source>
</evidence>
<dbReference type="GeneID" id="103517287"/>
<feature type="compositionally biased region" description="Basic and acidic residues" evidence="1">
    <location>
        <begin position="300"/>
        <end position="311"/>
    </location>
</feature>
<name>A0A3Q0J9X6_DIACI</name>
<dbReference type="AlphaFoldDB" id="A0A3Q0J9X6"/>
<gene>
    <name evidence="4" type="primary">LOC103517287</name>
</gene>
<feature type="compositionally biased region" description="Basic and acidic residues" evidence="1">
    <location>
        <begin position="170"/>
        <end position="197"/>
    </location>
</feature>
<feature type="chain" id="PRO_5018261980" evidence="2">
    <location>
        <begin position="31"/>
        <end position="501"/>
    </location>
</feature>
<proteinExistence type="predicted"/>
<reference evidence="4" key="1">
    <citation type="submission" date="2025-08" db="UniProtKB">
        <authorList>
            <consortium name="RefSeq"/>
        </authorList>
    </citation>
    <scope>IDENTIFICATION</scope>
</reference>
<sequence length="501" mass="58973">MLPAKRFPAGTLQMSFLLCLIILQVTLIQSVTVNPNHDTSESTTPSQRDWKSSFHRNNKEIKFIPSHKEDKKVNTDVPAVKNDSGPLSRAHVYGQRKQNLENSETEDLKTRRVNLLNSLKTRNNPKVNATKESNKIDIILLPQDETEEVSTRPSSYRRRYRKNKNRQHHRNAEKSSEETTKQEKHESEKHQESEKVKNTNQNETNEDSQTNRLFNKNKRRLFGNRHSNKVNKETPKNNEKQNEEEKADKVEKENNYKIDLNENKKEENNKYVKEDKRHNESESEQKPQETNPEESSEESSVNREKEYEKTEKLVQKYRVPTVSTLATPIEILSTNPSSYYETNNYNKASPSLNGLSNMQLLHTLGMRKVRQPNHHNKRHQQDSKSKSRSQYNMNSDSQMYIVKLPPQPYYYHNEKPMYNIKPKNNIPITMVNNGKIDKIYHYNLPLVEKLMTGRKTYSNKAHKIHDPVQPYFGHYHLSLTIITMRNLCIISNRKTMYQSRW</sequence>
<keyword evidence="2" id="KW-0732">Signal</keyword>
<dbReference type="PaxDb" id="121845-A0A3Q0J9X6"/>
<protein>
    <submittedName>
        <fullName evidence="4">GATA zinc finger domain-containing protein 14-like</fullName>
    </submittedName>
</protein>